<accession>A0ABM1M223</accession>
<dbReference type="RefSeq" id="XP_017768623.1">
    <property type="nucleotide sequence ID" value="XM_017913134.1"/>
</dbReference>
<dbReference type="InterPro" id="IPR051851">
    <property type="entry name" value="EFR3_Homologs"/>
</dbReference>
<sequence>MCQSDNQIHFDLKRLSSDYLLVEDTGQVESTWICFRKNVSLSPEVLNNYITDILKCCLTHSVDSYKIHLNRTKGAKLIKKVANRSNYTDLAIPQIIGLIWSALSVVHHFHIRIIPGNSYTSWARRKHYKNAISIYEKLLLMLLPNLFTTVIQALITFFNESKIWELESLIAILLKKVLEISKDNENVIKNLIESDNILDARCVLRVIYSLLCYIDWMEMDDSMVPRMLDLYKLCTVNEYYFDLRSGYEVCLRTLFNKMMRRDILKAIHIMLEWTFTMDTNDTDVIEYASLLEYAANLRDDAEEYNHRITDEIFPLLLELISSVNVYLNLLGCRVLFFLLNRNNNIIQLMHPRPFFKDVIVDINIGQYRVSDKRFLQRYHSPLHNSLMKAVINHGSSKINLECTFACIALIIVEVPCGYTASATVCLAMALQEYALMLDCCQKSYNIHACVMFIMTLVCYVHKAHVFYDYVNTILSRRAQVAPFLNPPLSVINRNDSNYFSYKQELFFEDWEARYGLWKCFIAKEQDSE</sequence>
<organism evidence="1 2">
    <name type="scientific">Nicrophorus vespilloides</name>
    <name type="common">Boreal carrion beetle</name>
    <dbReference type="NCBI Taxonomy" id="110193"/>
    <lineage>
        <taxon>Eukaryota</taxon>
        <taxon>Metazoa</taxon>
        <taxon>Ecdysozoa</taxon>
        <taxon>Arthropoda</taxon>
        <taxon>Hexapoda</taxon>
        <taxon>Insecta</taxon>
        <taxon>Pterygota</taxon>
        <taxon>Neoptera</taxon>
        <taxon>Endopterygota</taxon>
        <taxon>Coleoptera</taxon>
        <taxon>Polyphaga</taxon>
        <taxon>Staphyliniformia</taxon>
        <taxon>Silphidae</taxon>
        <taxon>Nicrophorinae</taxon>
        <taxon>Nicrophorus</taxon>
    </lineage>
</organism>
<dbReference type="GeneID" id="108556851"/>
<evidence type="ECO:0000313" key="1">
    <source>
        <dbReference type="Proteomes" id="UP000695000"/>
    </source>
</evidence>
<dbReference type="InterPro" id="IPR016024">
    <property type="entry name" value="ARM-type_fold"/>
</dbReference>
<protein>
    <submittedName>
        <fullName evidence="2">Uncharacterized protein LOC108556851</fullName>
    </submittedName>
</protein>
<dbReference type="SUPFAM" id="SSF48371">
    <property type="entry name" value="ARM repeat"/>
    <property type="match status" value="1"/>
</dbReference>
<dbReference type="PANTHER" id="PTHR12444:SF9">
    <property type="entry name" value="AGAP013133-PA"/>
    <property type="match status" value="1"/>
</dbReference>
<dbReference type="Proteomes" id="UP000695000">
    <property type="component" value="Unplaced"/>
</dbReference>
<reference evidence="2" key="1">
    <citation type="submission" date="2025-08" db="UniProtKB">
        <authorList>
            <consortium name="RefSeq"/>
        </authorList>
    </citation>
    <scope>IDENTIFICATION</scope>
    <source>
        <tissue evidence="2">Whole Larva</tissue>
    </source>
</reference>
<proteinExistence type="predicted"/>
<evidence type="ECO:0000313" key="2">
    <source>
        <dbReference type="RefSeq" id="XP_017768623.1"/>
    </source>
</evidence>
<dbReference type="PANTHER" id="PTHR12444">
    <property type="entry name" value="PROTEIN EFR3 HOMOLOG CMP44E"/>
    <property type="match status" value="1"/>
</dbReference>
<name>A0ABM1M223_NICVS</name>
<gene>
    <name evidence="2" type="primary">LOC108556851</name>
</gene>
<keyword evidence="1" id="KW-1185">Reference proteome</keyword>